<keyword evidence="10 18" id="KW-0028">Amino-acid biosynthesis</keyword>
<comment type="pathway">
    <text evidence="5 18">Metabolic intermediate biosynthesis; chorismate biosynthesis; chorismate from D-erythrose 4-phosphate and phosphoenolpyruvate: step 2/7.</text>
</comment>
<dbReference type="EMBL" id="BMXR01000002">
    <property type="protein sequence ID" value="GGX44525.1"/>
    <property type="molecule type" value="Genomic_DNA"/>
</dbReference>
<dbReference type="CDD" id="cd08195">
    <property type="entry name" value="DHQS"/>
    <property type="match status" value="1"/>
</dbReference>
<comment type="cofactor">
    <cofactor evidence="2 18">
        <name>NAD(+)</name>
        <dbReference type="ChEBI" id="CHEBI:57540"/>
    </cofactor>
</comment>
<dbReference type="NCBIfam" id="TIGR01357">
    <property type="entry name" value="aroB"/>
    <property type="match status" value="1"/>
</dbReference>
<keyword evidence="16 18" id="KW-0456">Lyase</keyword>
<dbReference type="PANTHER" id="PTHR43622">
    <property type="entry name" value="3-DEHYDROQUINATE SYNTHASE"/>
    <property type="match status" value="1"/>
</dbReference>
<comment type="catalytic activity">
    <reaction evidence="1 18">
        <text>7-phospho-2-dehydro-3-deoxy-D-arabino-heptonate = 3-dehydroquinate + phosphate</text>
        <dbReference type="Rhea" id="RHEA:21968"/>
        <dbReference type="ChEBI" id="CHEBI:32364"/>
        <dbReference type="ChEBI" id="CHEBI:43474"/>
        <dbReference type="ChEBI" id="CHEBI:58394"/>
        <dbReference type="EC" id="4.2.3.4"/>
    </reaction>
</comment>
<dbReference type="GO" id="GO:0009423">
    <property type="term" value="P:chorismate biosynthetic process"/>
    <property type="evidence" value="ECO:0007669"/>
    <property type="project" value="UniProtKB-UniRule"/>
</dbReference>
<dbReference type="HAMAP" id="MF_00110">
    <property type="entry name" value="DHQ_synthase"/>
    <property type="match status" value="1"/>
</dbReference>
<proteinExistence type="inferred from homology"/>
<comment type="similarity">
    <text evidence="6 18">Belongs to the sugar phosphate cyclases superfamily. Dehydroquinate synthase family.</text>
</comment>
<evidence type="ECO:0000256" key="2">
    <source>
        <dbReference type="ARBA" id="ARBA00001911"/>
    </source>
</evidence>
<evidence type="ECO:0000256" key="5">
    <source>
        <dbReference type="ARBA" id="ARBA00004661"/>
    </source>
</evidence>
<name>A0A918N7S8_9GAMM</name>
<feature type="domain" description="3-dehydroquinate synthase N-terminal" evidence="19">
    <location>
        <begin position="66"/>
        <end position="178"/>
    </location>
</feature>
<dbReference type="AlphaFoldDB" id="A0A918N7S8"/>
<accession>A0A918N7S8</accession>
<evidence type="ECO:0000256" key="15">
    <source>
        <dbReference type="ARBA" id="ARBA00023141"/>
    </source>
</evidence>
<evidence type="ECO:0000256" key="14">
    <source>
        <dbReference type="ARBA" id="ARBA00023027"/>
    </source>
</evidence>
<keyword evidence="12 18" id="KW-0547">Nucleotide-binding</keyword>
<dbReference type="GO" id="GO:0000166">
    <property type="term" value="F:nucleotide binding"/>
    <property type="evidence" value="ECO:0007669"/>
    <property type="project" value="UniProtKB-KW"/>
</dbReference>
<reference evidence="21" key="2">
    <citation type="submission" date="2020-09" db="EMBL/GenBank/DDBJ databases">
        <authorList>
            <person name="Sun Q."/>
            <person name="Kim S."/>
        </authorList>
    </citation>
    <scope>NUCLEOTIDE SEQUENCE</scope>
    <source>
        <strain evidence="21">KCTC 22169</strain>
    </source>
</reference>
<dbReference type="InterPro" id="IPR030963">
    <property type="entry name" value="DHQ_synth_fam"/>
</dbReference>
<dbReference type="GO" id="GO:0046872">
    <property type="term" value="F:metal ion binding"/>
    <property type="evidence" value="ECO:0007669"/>
    <property type="project" value="UniProtKB-KW"/>
</dbReference>
<dbReference type="InterPro" id="IPR050071">
    <property type="entry name" value="Dehydroquinate_synthase"/>
</dbReference>
<dbReference type="PANTHER" id="PTHR43622:SF7">
    <property type="entry name" value="3-DEHYDROQUINATE SYNTHASE, CHLOROPLASTIC"/>
    <property type="match status" value="1"/>
</dbReference>
<keyword evidence="13 18" id="KW-0862">Zinc</keyword>
<organism evidence="21 22">
    <name type="scientific">Saccharospirillum salsuginis</name>
    <dbReference type="NCBI Taxonomy" id="418750"/>
    <lineage>
        <taxon>Bacteria</taxon>
        <taxon>Pseudomonadati</taxon>
        <taxon>Pseudomonadota</taxon>
        <taxon>Gammaproteobacteria</taxon>
        <taxon>Oceanospirillales</taxon>
        <taxon>Saccharospirillaceae</taxon>
        <taxon>Saccharospirillum</taxon>
    </lineage>
</organism>
<dbReference type="GO" id="GO:0005737">
    <property type="term" value="C:cytoplasm"/>
    <property type="evidence" value="ECO:0007669"/>
    <property type="project" value="UniProtKB-SubCell"/>
</dbReference>
<feature type="binding site" evidence="18">
    <location>
        <position position="183"/>
    </location>
    <ligand>
        <name>Zn(2+)</name>
        <dbReference type="ChEBI" id="CHEBI:29105"/>
    </ligand>
</feature>
<keyword evidence="22" id="KW-1185">Reference proteome</keyword>
<dbReference type="Pfam" id="PF24621">
    <property type="entry name" value="DHQS_C"/>
    <property type="match status" value="1"/>
</dbReference>
<evidence type="ECO:0000256" key="12">
    <source>
        <dbReference type="ARBA" id="ARBA00022741"/>
    </source>
</evidence>
<keyword evidence="11 18" id="KW-0479">Metal-binding</keyword>
<dbReference type="Proteomes" id="UP000626148">
    <property type="component" value="Unassembled WGS sequence"/>
</dbReference>
<dbReference type="EC" id="4.2.3.4" evidence="7 18"/>
<dbReference type="PIRSF" id="PIRSF001455">
    <property type="entry name" value="DHQ_synth"/>
    <property type="match status" value="1"/>
</dbReference>
<evidence type="ECO:0000256" key="9">
    <source>
        <dbReference type="ARBA" id="ARBA00022490"/>
    </source>
</evidence>
<reference evidence="21" key="1">
    <citation type="journal article" date="2014" name="Int. J. Syst. Evol. Microbiol.">
        <title>Complete genome sequence of Corynebacterium casei LMG S-19264T (=DSM 44701T), isolated from a smear-ripened cheese.</title>
        <authorList>
            <consortium name="US DOE Joint Genome Institute (JGI-PGF)"/>
            <person name="Walter F."/>
            <person name="Albersmeier A."/>
            <person name="Kalinowski J."/>
            <person name="Ruckert C."/>
        </authorList>
    </citation>
    <scope>NUCLEOTIDE SEQUENCE</scope>
    <source>
        <strain evidence="21">KCTC 22169</strain>
    </source>
</reference>
<dbReference type="GO" id="GO:0008652">
    <property type="term" value="P:amino acid biosynthetic process"/>
    <property type="evidence" value="ECO:0007669"/>
    <property type="project" value="UniProtKB-KW"/>
</dbReference>
<dbReference type="Pfam" id="PF01761">
    <property type="entry name" value="DHQ_synthase"/>
    <property type="match status" value="1"/>
</dbReference>
<comment type="caution">
    <text evidence="18">Lacks conserved residue(s) required for the propagation of feature annotation.</text>
</comment>
<dbReference type="Gene3D" id="3.40.50.1970">
    <property type="match status" value="1"/>
</dbReference>
<dbReference type="InterPro" id="IPR016037">
    <property type="entry name" value="DHQ_synth_AroB"/>
</dbReference>
<evidence type="ECO:0000256" key="13">
    <source>
        <dbReference type="ARBA" id="ARBA00022833"/>
    </source>
</evidence>
<evidence type="ECO:0000256" key="18">
    <source>
        <dbReference type="HAMAP-Rule" id="MF_00110"/>
    </source>
</evidence>
<evidence type="ECO:0000256" key="3">
    <source>
        <dbReference type="ARBA" id="ARBA00003485"/>
    </source>
</evidence>
<dbReference type="FunFam" id="3.40.50.1970:FF:000001">
    <property type="entry name" value="3-dehydroquinate synthase"/>
    <property type="match status" value="1"/>
</dbReference>
<evidence type="ECO:0000313" key="22">
    <source>
        <dbReference type="Proteomes" id="UP000626148"/>
    </source>
</evidence>
<evidence type="ECO:0000256" key="4">
    <source>
        <dbReference type="ARBA" id="ARBA00004496"/>
    </source>
</evidence>
<comment type="subcellular location">
    <subcellularLocation>
        <location evidence="4 18">Cytoplasm</location>
    </subcellularLocation>
</comment>
<feature type="binding site" evidence="18">
    <location>
        <begin position="70"/>
        <end position="75"/>
    </location>
    <ligand>
        <name>NAD(+)</name>
        <dbReference type="ChEBI" id="CHEBI:57540"/>
    </ligand>
</feature>
<dbReference type="RefSeq" id="WP_373300852.1">
    <property type="nucleotide sequence ID" value="NZ_BMXR01000002.1"/>
</dbReference>
<evidence type="ECO:0000259" key="19">
    <source>
        <dbReference type="Pfam" id="PF01761"/>
    </source>
</evidence>
<keyword evidence="9 18" id="KW-0963">Cytoplasm</keyword>
<evidence type="ECO:0000256" key="16">
    <source>
        <dbReference type="ARBA" id="ARBA00023239"/>
    </source>
</evidence>
<feature type="domain" description="3-dehydroquinate synthase C-terminal" evidence="20">
    <location>
        <begin position="180"/>
        <end position="324"/>
    </location>
</feature>
<feature type="binding site" evidence="18">
    <location>
        <position position="141"/>
    </location>
    <ligand>
        <name>NAD(+)</name>
        <dbReference type="ChEBI" id="CHEBI:57540"/>
    </ligand>
</feature>
<feature type="binding site" evidence="18">
    <location>
        <position position="263"/>
    </location>
    <ligand>
        <name>Zn(2+)</name>
        <dbReference type="ChEBI" id="CHEBI:29105"/>
    </ligand>
</feature>
<evidence type="ECO:0000256" key="17">
    <source>
        <dbReference type="ARBA" id="ARBA00023285"/>
    </source>
</evidence>
<evidence type="ECO:0000259" key="20">
    <source>
        <dbReference type="Pfam" id="PF24621"/>
    </source>
</evidence>
<dbReference type="InterPro" id="IPR030960">
    <property type="entry name" value="DHQS/DOIS_N"/>
</dbReference>
<evidence type="ECO:0000256" key="1">
    <source>
        <dbReference type="ARBA" id="ARBA00001393"/>
    </source>
</evidence>
<feature type="binding site" evidence="18">
    <location>
        <position position="150"/>
    </location>
    <ligand>
        <name>NAD(+)</name>
        <dbReference type="ChEBI" id="CHEBI:57540"/>
    </ligand>
</feature>
<protein>
    <recommendedName>
        <fullName evidence="8 18">3-dehydroquinate synthase</fullName>
        <shortName evidence="18">DHQS</shortName>
        <ecNumber evidence="7 18">4.2.3.4</ecNumber>
    </recommendedName>
</protein>
<feature type="binding site" evidence="18">
    <location>
        <begin position="128"/>
        <end position="129"/>
    </location>
    <ligand>
        <name>NAD(+)</name>
        <dbReference type="ChEBI" id="CHEBI:57540"/>
    </ligand>
</feature>
<dbReference type="FunFam" id="1.20.1090.10:FF:000002">
    <property type="entry name" value="3-dehydroquinate synthase"/>
    <property type="match status" value="1"/>
</dbReference>
<comment type="function">
    <text evidence="3 18">Catalyzes the conversion of 3-deoxy-D-arabino-heptulosonate 7-phosphate (DAHP) to dehydroquinate (DHQ).</text>
</comment>
<comment type="caution">
    <text evidence="21">The sequence shown here is derived from an EMBL/GenBank/DDBJ whole genome shotgun (WGS) entry which is preliminary data.</text>
</comment>
<comment type="cofactor">
    <cofactor evidence="18">
        <name>Co(2+)</name>
        <dbReference type="ChEBI" id="CHEBI:48828"/>
    </cofactor>
    <cofactor evidence="18">
        <name>Zn(2+)</name>
        <dbReference type="ChEBI" id="CHEBI:29105"/>
    </cofactor>
    <text evidence="18">Binds 1 divalent metal cation per subunit. Can use either Co(2+) or Zn(2+).</text>
</comment>
<feature type="binding site" evidence="18">
    <location>
        <begin position="104"/>
        <end position="108"/>
    </location>
    <ligand>
        <name>NAD(+)</name>
        <dbReference type="ChEBI" id="CHEBI:57540"/>
    </ligand>
</feature>
<sequence length="365" mass="39663">MLLTVELGERSYPILIEPGCMNRKDQWSERVPHAEVVIVTNETIAPLYLDSLKRSLERSGRRLLSLTLPDGESYKSAETLGRIYDFLLEHSISRKAVLIALGGGVIGDLTGYAAATFQRGIDFIQVPTTLLSQVDSSVGGKTGINHPLGKNMIGAFKQPKSVVIDPAVLSTLPDRELSAGLAEVIKYGLIHDADFFEWLETNIDALLAKDADALVQAIARSCRLKADIVAADETEQGIRAILNLGHTFGHAIEAELGYGLWLHGEAVAAGMVMASDLSQRQGWIDGEVTERARNLLSAARLPVAPPPQMTPDRFMNHMARDKKVESGQLRLVLLEALGRATVTSTFDPARLEACLSAFCTSHSQP</sequence>
<keyword evidence="15 18" id="KW-0057">Aromatic amino acid biosynthesis</keyword>
<keyword evidence="17 18" id="KW-0170">Cobalt</keyword>
<dbReference type="Gene3D" id="1.20.1090.10">
    <property type="entry name" value="Dehydroquinate synthase-like - alpha domain"/>
    <property type="match status" value="1"/>
</dbReference>
<evidence type="ECO:0000256" key="7">
    <source>
        <dbReference type="ARBA" id="ARBA00013031"/>
    </source>
</evidence>
<gene>
    <name evidence="18 21" type="primary">aroB</name>
    <name evidence="21" type="ORF">GCM10007392_09150</name>
</gene>
<evidence type="ECO:0000256" key="11">
    <source>
        <dbReference type="ARBA" id="ARBA00022723"/>
    </source>
</evidence>
<evidence type="ECO:0000256" key="6">
    <source>
        <dbReference type="ARBA" id="ARBA00005412"/>
    </source>
</evidence>
<dbReference type="GO" id="GO:0009073">
    <property type="term" value="P:aromatic amino acid family biosynthetic process"/>
    <property type="evidence" value="ECO:0007669"/>
    <property type="project" value="UniProtKB-KW"/>
</dbReference>
<evidence type="ECO:0000313" key="21">
    <source>
        <dbReference type="EMBL" id="GGX44525.1"/>
    </source>
</evidence>
<keyword evidence="14 18" id="KW-0520">NAD</keyword>
<dbReference type="GO" id="GO:0003856">
    <property type="term" value="F:3-dehydroquinate synthase activity"/>
    <property type="evidence" value="ECO:0007669"/>
    <property type="project" value="UniProtKB-UniRule"/>
</dbReference>
<evidence type="ECO:0000256" key="10">
    <source>
        <dbReference type="ARBA" id="ARBA00022605"/>
    </source>
</evidence>
<dbReference type="InterPro" id="IPR056179">
    <property type="entry name" value="DHQS_C"/>
</dbReference>
<dbReference type="SUPFAM" id="SSF56796">
    <property type="entry name" value="Dehydroquinate synthase-like"/>
    <property type="match status" value="1"/>
</dbReference>
<feature type="binding site" evidence="18">
    <location>
        <position position="246"/>
    </location>
    <ligand>
        <name>Zn(2+)</name>
        <dbReference type="ChEBI" id="CHEBI:29105"/>
    </ligand>
</feature>
<evidence type="ECO:0000256" key="8">
    <source>
        <dbReference type="ARBA" id="ARBA00017684"/>
    </source>
</evidence>